<reference evidence="6" key="1">
    <citation type="submission" date="2021-08" db="EMBL/GenBank/DDBJ databases">
        <title>Genome of a novel bacterium of the phylum Verrucomicrobia, Oleiharenicola sp. KSB-15.</title>
        <authorList>
            <person name="Chung J.-H."/>
            <person name="Ahn J.-H."/>
            <person name="Yoon Y."/>
            <person name="Kim D.-Y."/>
            <person name="An S.-H."/>
            <person name="Park I."/>
            <person name="Yeon J."/>
        </authorList>
    </citation>
    <scope>NUCLEOTIDE SEQUENCE</scope>
    <source>
        <strain evidence="6">KSB-15</strain>
    </source>
</reference>
<gene>
    <name evidence="6" type="ORF">K0B96_05785</name>
</gene>
<evidence type="ECO:0000256" key="4">
    <source>
        <dbReference type="ARBA" id="ARBA00023204"/>
    </source>
</evidence>
<dbReference type="GO" id="GO:0006284">
    <property type="term" value="P:base-excision repair"/>
    <property type="evidence" value="ECO:0007669"/>
    <property type="project" value="InterPro"/>
</dbReference>
<evidence type="ECO:0000256" key="1">
    <source>
        <dbReference type="ARBA" id="ARBA00009232"/>
    </source>
</evidence>
<keyword evidence="4 5" id="KW-0234">DNA repair</keyword>
<dbReference type="EMBL" id="CP080507">
    <property type="protein sequence ID" value="QYM80127.1"/>
    <property type="molecule type" value="Genomic_DNA"/>
</dbReference>
<accession>A0A8F9TY44</accession>
<protein>
    <recommendedName>
        <fullName evidence="5">Putative 3-methyladenine DNA glycosylase</fullName>
        <ecNumber evidence="5">3.2.2.-</ecNumber>
    </recommendedName>
</protein>
<name>A0A8F9TY44_9BACT</name>
<dbReference type="Proteomes" id="UP000825051">
    <property type="component" value="Chromosome"/>
</dbReference>
<dbReference type="PANTHER" id="PTHR10429">
    <property type="entry name" value="DNA-3-METHYLADENINE GLYCOSYLASE"/>
    <property type="match status" value="1"/>
</dbReference>
<keyword evidence="7" id="KW-1185">Reference proteome</keyword>
<dbReference type="KEGG" id="ole:K0B96_05785"/>
<dbReference type="CDD" id="cd00540">
    <property type="entry name" value="AAG"/>
    <property type="match status" value="1"/>
</dbReference>
<dbReference type="HAMAP" id="MF_00527">
    <property type="entry name" value="3MGH"/>
    <property type="match status" value="1"/>
</dbReference>
<keyword evidence="2 5" id="KW-0227">DNA damage</keyword>
<keyword evidence="3 5" id="KW-0378">Hydrolase</keyword>
<dbReference type="PANTHER" id="PTHR10429:SF0">
    <property type="entry name" value="DNA-3-METHYLADENINE GLYCOSYLASE"/>
    <property type="match status" value="1"/>
</dbReference>
<dbReference type="AlphaFoldDB" id="A0A8F9TY44"/>
<evidence type="ECO:0000313" key="7">
    <source>
        <dbReference type="Proteomes" id="UP000825051"/>
    </source>
</evidence>
<dbReference type="Gene3D" id="3.10.300.10">
    <property type="entry name" value="Methylpurine-DNA glycosylase (MPG)"/>
    <property type="match status" value="2"/>
</dbReference>
<dbReference type="InterPro" id="IPR036995">
    <property type="entry name" value="MPG_sf"/>
</dbReference>
<sequence>MRRVVKAKVWLNPDPVAVARSLLGKFLVRESAPGAVEARMITETEAYFGESDLACHARAGRTRRTEVLYARGGIWYVYLCYGIHEMLNLVTGPEDEPAAVLIRGVEGIVGPGRVTRQLAIGRTLNGARVEPESGLWIEDRGVVLAEADVIVTPRIGVDYAGAEWAGKPWRFVVRKKMRRGERRASEEL</sequence>
<dbReference type="GO" id="GO:0003677">
    <property type="term" value="F:DNA binding"/>
    <property type="evidence" value="ECO:0007669"/>
    <property type="project" value="InterPro"/>
</dbReference>
<dbReference type="InterPro" id="IPR011034">
    <property type="entry name" value="Formyl_transferase-like_C_sf"/>
</dbReference>
<dbReference type="InterPro" id="IPR003180">
    <property type="entry name" value="MPG"/>
</dbReference>
<proteinExistence type="inferred from homology"/>
<evidence type="ECO:0000313" key="6">
    <source>
        <dbReference type="EMBL" id="QYM80127.1"/>
    </source>
</evidence>
<evidence type="ECO:0000256" key="2">
    <source>
        <dbReference type="ARBA" id="ARBA00022763"/>
    </source>
</evidence>
<organism evidence="6 7">
    <name type="scientific">Horticoccus luteus</name>
    <dbReference type="NCBI Taxonomy" id="2862869"/>
    <lineage>
        <taxon>Bacteria</taxon>
        <taxon>Pseudomonadati</taxon>
        <taxon>Verrucomicrobiota</taxon>
        <taxon>Opitutia</taxon>
        <taxon>Opitutales</taxon>
        <taxon>Opitutaceae</taxon>
        <taxon>Horticoccus</taxon>
    </lineage>
</organism>
<comment type="similarity">
    <text evidence="1 5">Belongs to the DNA glycosylase MPG family.</text>
</comment>
<dbReference type="EC" id="3.2.2.-" evidence="5"/>
<evidence type="ECO:0000256" key="3">
    <source>
        <dbReference type="ARBA" id="ARBA00022801"/>
    </source>
</evidence>
<dbReference type="GO" id="GO:0003905">
    <property type="term" value="F:alkylbase DNA N-glycosylase activity"/>
    <property type="evidence" value="ECO:0007669"/>
    <property type="project" value="InterPro"/>
</dbReference>
<dbReference type="SUPFAM" id="SSF50486">
    <property type="entry name" value="FMT C-terminal domain-like"/>
    <property type="match status" value="1"/>
</dbReference>
<dbReference type="Pfam" id="PF02245">
    <property type="entry name" value="Pur_DNA_glyco"/>
    <property type="match status" value="2"/>
</dbReference>
<evidence type="ECO:0000256" key="5">
    <source>
        <dbReference type="HAMAP-Rule" id="MF_00527"/>
    </source>
</evidence>